<dbReference type="InterPro" id="IPR036864">
    <property type="entry name" value="Zn2-C6_fun-type_DNA-bd_sf"/>
</dbReference>
<dbReference type="SUPFAM" id="SSF57701">
    <property type="entry name" value="Zn2/Cys6 DNA-binding domain"/>
    <property type="match status" value="1"/>
</dbReference>
<feature type="compositionally biased region" description="Low complexity" evidence="2">
    <location>
        <begin position="217"/>
        <end position="237"/>
    </location>
</feature>
<evidence type="ECO:0000256" key="2">
    <source>
        <dbReference type="SAM" id="MobiDB-lite"/>
    </source>
</evidence>
<sequence>MVSQSLPSPPAEDSSKSGLARKNTTTVTKSNKLANRISKRANSTISTAHDHVTMDGRHKRVWKACERCRMKKTKCDGEFPCKRCKDDGMVCTAGVRKKVEYKQLPKGYAEVLENTQFALIATVHKLYAMVRSAQSWELGEPELNDRGQPVIHNIAQKLGCIRPNSDIDLPVHSVFPEDEAGMAALARQLEDQQQQLQHQLQQQPQQHHVPQHHPHPHQNQPHLSHQQQHQQHHQQQQQHHHHHHHHHHQQQRHPHPQPPPQRQPLHPHHQHQHQHAHQHQHQHQHQQQQQQNPHQTPADPSGSFPFNRTERASSSELDPSDSELDYHPHHHNRPPTLPHDFHRASFVAGPSDVSPRASSSTATTAEFDFSPTTAPDLDAGLFAGSTQSPSVPGSAGFPVWALAKHPPASDEMTMHLMQQAGMTPGGNGLGGAHDAAVDDLGQALVQSDFATIKPDILSRQSHPDVMMGMGDPMICSDFDDEAMPI</sequence>
<evidence type="ECO:0000256" key="1">
    <source>
        <dbReference type="ARBA" id="ARBA00023242"/>
    </source>
</evidence>
<dbReference type="GO" id="GO:0000981">
    <property type="term" value="F:DNA-binding transcription factor activity, RNA polymerase II-specific"/>
    <property type="evidence" value="ECO:0007669"/>
    <property type="project" value="InterPro"/>
</dbReference>
<organism evidence="4 5">
    <name type="scientific">Ophiocordyceps unilateralis</name>
    <name type="common">Zombie-ant fungus</name>
    <name type="synonym">Torrubia unilateralis</name>
    <dbReference type="NCBI Taxonomy" id="268505"/>
    <lineage>
        <taxon>Eukaryota</taxon>
        <taxon>Fungi</taxon>
        <taxon>Dikarya</taxon>
        <taxon>Ascomycota</taxon>
        <taxon>Pezizomycotina</taxon>
        <taxon>Sordariomycetes</taxon>
        <taxon>Hypocreomycetidae</taxon>
        <taxon>Hypocreales</taxon>
        <taxon>Ophiocordycipitaceae</taxon>
        <taxon>Ophiocordyceps</taxon>
    </lineage>
</organism>
<dbReference type="AlphaFoldDB" id="A0A2A9P3B0"/>
<dbReference type="PROSITE" id="PS00463">
    <property type="entry name" value="ZN2_CY6_FUNGAL_1"/>
    <property type="match status" value="1"/>
</dbReference>
<evidence type="ECO:0000259" key="3">
    <source>
        <dbReference type="PROSITE" id="PS50048"/>
    </source>
</evidence>
<protein>
    <recommendedName>
        <fullName evidence="3">Zn(2)-C6 fungal-type domain-containing protein</fullName>
    </recommendedName>
</protein>
<dbReference type="PANTHER" id="PTHR47655:SF3">
    <property type="entry name" value="ZN(II)2CYS6 TRANSCRIPTION FACTOR (EUROFUNG)"/>
    <property type="match status" value="1"/>
</dbReference>
<reference evidence="4 5" key="1">
    <citation type="journal article" date="2015" name="BMC Genomics">
        <title>Gene expression during zombie ant biting behavior reflects the complexity underlying fungal parasitic behavioral manipulation.</title>
        <authorList>
            <person name="de Bekker C."/>
            <person name="Ohm R.A."/>
            <person name="Loreto R.G."/>
            <person name="Sebastian A."/>
            <person name="Albert I."/>
            <person name="Merrow M."/>
            <person name="Brachmann A."/>
            <person name="Hughes D.P."/>
        </authorList>
    </citation>
    <scope>NUCLEOTIDE SEQUENCE [LARGE SCALE GENOMIC DNA]</scope>
    <source>
        <strain evidence="4 5">SC16a</strain>
    </source>
</reference>
<name>A0A2A9P3B0_OPHUN</name>
<feature type="compositionally biased region" description="Low complexity" evidence="2">
    <location>
        <begin position="285"/>
        <end position="295"/>
    </location>
</feature>
<dbReference type="SMART" id="SM00066">
    <property type="entry name" value="GAL4"/>
    <property type="match status" value="1"/>
</dbReference>
<dbReference type="EMBL" id="LAZP02000716">
    <property type="protein sequence ID" value="PFH55919.1"/>
    <property type="molecule type" value="Genomic_DNA"/>
</dbReference>
<accession>A0A2A9P3B0</accession>
<feature type="region of interest" description="Disordered" evidence="2">
    <location>
        <begin position="190"/>
        <end position="371"/>
    </location>
</feature>
<keyword evidence="5" id="KW-1185">Reference proteome</keyword>
<dbReference type="CDD" id="cd15486">
    <property type="entry name" value="ZIP_Sip4"/>
    <property type="match status" value="1"/>
</dbReference>
<keyword evidence="1" id="KW-0539">Nucleus</keyword>
<dbReference type="Pfam" id="PF00172">
    <property type="entry name" value="Zn_clus"/>
    <property type="match status" value="1"/>
</dbReference>
<dbReference type="OrthoDB" id="4151048at2759"/>
<dbReference type="GO" id="GO:0008270">
    <property type="term" value="F:zinc ion binding"/>
    <property type="evidence" value="ECO:0007669"/>
    <property type="project" value="InterPro"/>
</dbReference>
<comment type="caution">
    <text evidence="4">The sequence shown here is derived from an EMBL/GenBank/DDBJ whole genome shotgun (WGS) entry which is preliminary data.</text>
</comment>
<dbReference type="Gene3D" id="4.10.240.10">
    <property type="entry name" value="Zn(2)-C6 fungal-type DNA-binding domain"/>
    <property type="match status" value="1"/>
</dbReference>
<dbReference type="Proteomes" id="UP000037136">
    <property type="component" value="Unassembled WGS sequence"/>
</dbReference>
<dbReference type="STRING" id="268505.A0A2A9P3B0"/>
<evidence type="ECO:0000313" key="4">
    <source>
        <dbReference type="EMBL" id="PFH55919.1"/>
    </source>
</evidence>
<feature type="compositionally biased region" description="Polar residues" evidence="2">
    <location>
        <begin position="22"/>
        <end position="33"/>
    </location>
</feature>
<feature type="compositionally biased region" description="Basic residues" evidence="2">
    <location>
        <begin position="265"/>
        <end position="284"/>
    </location>
</feature>
<gene>
    <name evidence="4" type="ORF">XA68_17385</name>
</gene>
<feature type="domain" description="Zn(2)-C6 fungal-type" evidence="3">
    <location>
        <begin position="64"/>
        <end position="93"/>
    </location>
</feature>
<feature type="compositionally biased region" description="Low complexity" evidence="2">
    <location>
        <begin position="192"/>
        <end position="208"/>
    </location>
</feature>
<dbReference type="PANTHER" id="PTHR47655">
    <property type="entry name" value="QUINIC ACID UTILIZATION ACTIVATOR"/>
    <property type="match status" value="1"/>
</dbReference>
<feature type="compositionally biased region" description="Basic residues" evidence="2">
    <location>
        <begin position="238"/>
        <end position="255"/>
    </location>
</feature>
<dbReference type="InterPro" id="IPR052783">
    <property type="entry name" value="Metabolic/Drug-Res_Regulator"/>
</dbReference>
<dbReference type="InterPro" id="IPR001138">
    <property type="entry name" value="Zn2Cys6_DnaBD"/>
</dbReference>
<proteinExistence type="predicted"/>
<dbReference type="PROSITE" id="PS50048">
    <property type="entry name" value="ZN2_CY6_FUNGAL_2"/>
    <property type="match status" value="1"/>
</dbReference>
<feature type="region of interest" description="Disordered" evidence="2">
    <location>
        <begin position="1"/>
        <end position="48"/>
    </location>
</feature>
<dbReference type="CDD" id="cd00067">
    <property type="entry name" value="GAL4"/>
    <property type="match status" value="1"/>
</dbReference>
<evidence type="ECO:0000313" key="5">
    <source>
        <dbReference type="Proteomes" id="UP000037136"/>
    </source>
</evidence>
<reference evidence="4 5" key="2">
    <citation type="journal article" date="2017" name="Sci. Rep.">
        <title>Ant-infecting Ophiocordyceps genomes reveal a high diversity of potential behavioral manipulation genes and a possible major role for enterotoxins.</title>
        <authorList>
            <person name="de Bekker C."/>
            <person name="Ohm R.A."/>
            <person name="Evans H.C."/>
            <person name="Brachmann A."/>
            <person name="Hughes D.P."/>
        </authorList>
    </citation>
    <scope>NUCLEOTIDE SEQUENCE [LARGE SCALE GENOMIC DNA]</scope>
    <source>
        <strain evidence="4 5">SC16a</strain>
    </source>
</reference>